<feature type="chain" id="PRO_5040338333" description="Peptidase M13 C-terminal domain-containing protein" evidence="1">
    <location>
        <begin position="19"/>
        <end position="441"/>
    </location>
</feature>
<keyword evidence="4" id="KW-1185">Reference proteome</keyword>
<dbReference type="InterPro" id="IPR024079">
    <property type="entry name" value="MetalloPept_cat_dom_sf"/>
</dbReference>
<accession>A0A9P1J4W8</accession>
<sequence>MLNFTTVLAFIFFTGISCDYVVDHVFTHMLNSSVDSCDNFYRHVCGVETKYGMKRLGLKILEEDYSKLTVFDEVSEYMMELIKCSETNYIKGTVSDKLKSLFEKSIQNDFLENWESHLVQNYKLGCETVIRTNKERLWLHANGNMIDAFNIIFDELKTIFHTWIEDTPSLKKHNVVQKYHDKLLNLTLYDMSASERISQLTNEYKNCQKFLISWIDDASLANLICIDQSYSRFGENNNRAVIGYTARNKKSVVYIGLPFYAIASRVGTEAFFIGLVGSLIGHEISHSLIQSRGEELELFFSQRTTNCIQNQFYKTCHYFNVSSDNCIQYTGRIDDNGSDLLGFRGALQFAKNHMGATLNEFNDEYRIYTNLQLLFMGQSAFFMCMNIRSSGYRHSPSPIRSNAVAAQNSEFLSAFKCGPDSKMAKSLHKTCYILGPDASSE</sequence>
<protein>
    <recommendedName>
        <fullName evidence="2">Peptidase M13 C-terminal domain-containing protein</fullName>
    </recommendedName>
</protein>
<feature type="signal peptide" evidence="1">
    <location>
        <begin position="1"/>
        <end position="18"/>
    </location>
</feature>
<dbReference type="GO" id="GO:0005886">
    <property type="term" value="C:plasma membrane"/>
    <property type="evidence" value="ECO:0007669"/>
    <property type="project" value="TreeGrafter"/>
</dbReference>
<comment type="caution">
    <text evidence="3">The sequence shown here is derived from an EMBL/GenBank/DDBJ whole genome shotgun (WGS) entry which is preliminary data.</text>
</comment>
<keyword evidence="1" id="KW-0732">Signal</keyword>
<feature type="domain" description="Peptidase M13 C-terminal" evidence="2">
    <location>
        <begin position="269"/>
        <end position="431"/>
    </location>
</feature>
<reference evidence="3" key="1">
    <citation type="submission" date="2022-11" db="EMBL/GenBank/DDBJ databases">
        <authorList>
            <person name="Kikuchi T."/>
        </authorList>
    </citation>
    <scope>NUCLEOTIDE SEQUENCE</scope>
    <source>
        <strain evidence="3">PS1010</strain>
    </source>
</reference>
<dbReference type="InterPro" id="IPR018497">
    <property type="entry name" value="Peptidase_M13_C"/>
</dbReference>
<dbReference type="Proteomes" id="UP001152747">
    <property type="component" value="Unassembled WGS sequence"/>
</dbReference>
<dbReference type="PROSITE" id="PS51885">
    <property type="entry name" value="NEPRILYSIN"/>
    <property type="match status" value="1"/>
</dbReference>
<proteinExistence type="predicted"/>
<dbReference type="SUPFAM" id="SSF55486">
    <property type="entry name" value="Metalloproteases ('zincins'), catalytic domain"/>
    <property type="match status" value="1"/>
</dbReference>
<dbReference type="PANTHER" id="PTHR11733:SF208">
    <property type="entry name" value="PEPTIDASE M13 C-TERMINAL DOMAIN-CONTAINING PROTEIN"/>
    <property type="match status" value="1"/>
</dbReference>
<gene>
    <name evidence="3" type="ORF">CAMP_LOCUS18999</name>
</gene>
<dbReference type="AlphaFoldDB" id="A0A9P1J4W8"/>
<dbReference type="GO" id="GO:0004222">
    <property type="term" value="F:metalloendopeptidase activity"/>
    <property type="evidence" value="ECO:0007669"/>
    <property type="project" value="InterPro"/>
</dbReference>
<dbReference type="Gene3D" id="3.40.390.10">
    <property type="entry name" value="Collagenase (Catalytic Domain)"/>
    <property type="match status" value="1"/>
</dbReference>
<evidence type="ECO:0000259" key="2">
    <source>
        <dbReference type="Pfam" id="PF01431"/>
    </source>
</evidence>
<dbReference type="PANTHER" id="PTHR11733">
    <property type="entry name" value="ZINC METALLOPROTEASE FAMILY M13 NEPRILYSIN-RELATED"/>
    <property type="match status" value="1"/>
</dbReference>
<dbReference type="GO" id="GO:0016485">
    <property type="term" value="P:protein processing"/>
    <property type="evidence" value="ECO:0007669"/>
    <property type="project" value="TreeGrafter"/>
</dbReference>
<evidence type="ECO:0000313" key="3">
    <source>
        <dbReference type="EMBL" id="CAI5456362.1"/>
    </source>
</evidence>
<dbReference type="EMBL" id="CANHGI010000006">
    <property type="protein sequence ID" value="CAI5456362.1"/>
    <property type="molecule type" value="Genomic_DNA"/>
</dbReference>
<evidence type="ECO:0000256" key="1">
    <source>
        <dbReference type="SAM" id="SignalP"/>
    </source>
</evidence>
<organism evidence="3 4">
    <name type="scientific">Caenorhabditis angaria</name>
    <dbReference type="NCBI Taxonomy" id="860376"/>
    <lineage>
        <taxon>Eukaryota</taxon>
        <taxon>Metazoa</taxon>
        <taxon>Ecdysozoa</taxon>
        <taxon>Nematoda</taxon>
        <taxon>Chromadorea</taxon>
        <taxon>Rhabditida</taxon>
        <taxon>Rhabditina</taxon>
        <taxon>Rhabditomorpha</taxon>
        <taxon>Rhabditoidea</taxon>
        <taxon>Rhabditidae</taxon>
        <taxon>Peloderinae</taxon>
        <taxon>Caenorhabditis</taxon>
    </lineage>
</organism>
<dbReference type="Pfam" id="PF01431">
    <property type="entry name" value="Peptidase_M13"/>
    <property type="match status" value="1"/>
</dbReference>
<name>A0A9P1J4W8_9PELO</name>
<dbReference type="InterPro" id="IPR000718">
    <property type="entry name" value="Peptidase_M13"/>
</dbReference>
<evidence type="ECO:0000313" key="4">
    <source>
        <dbReference type="Proteomes" id="UP001152747"/>
    </source>
</evidence>